<dbReference type="PANTHER" id="PTHR34606">
    <property type="entry name" value="BON DOMAIN-CONTAINING PROTEIN"/>
    <property type="match status" value="1"/>
</dbReference>
<dbReference type="RefSeq" id="WP_076450950.1">
    <property type="nucleotide sequence ID" value="NZ_FTOJ01000003.1"/>
</dbReference>
<dbReference type="InterPro" id="IPR007055">
    <property type="entry name" value="BON_dom"/>
</dbReference>
<dbReference type="STRING" id="551459.SAMN05421796_10359"/>
<evidence type="ECO:0000313" key="4">
    <source>
        <dbReference type="Proteomes" id="UP000186246"/>
    </source>
</evidence>
<dbReference type="Proteomes" id="UP000238314">
    <property type="component" value="Unassembled WGS sequence"/>
</dbReference>
<dbReference type="PANTHER" id="PTHR34606:SF15">
    <property type="entry name" value="BON DOMAIN-CONTAINING PROTEIN"/>
    <property type="match status" value="1"/>
</dbReference>
<dbReference type="Gene3D" id="3.30.1340.30">
    <property type="match status" value="3"/>
</dbReference>
<keyword evidence="2" id="KW-0808">Transferase</keyword>
<evidence type="ECO:0000313" key="3">
    <source>
        <dbReference type="EMBL" id="SIS76917.1"/>
    </source>
</evidence>
<name>A0A1N7LSU5_9FLAO</name>
<dbReference type="Pfam" id="PF04972">
    <property type="entry name" value="BON"/>
    <property type="match status" value="3"/>
</dbReference>
<dbReference type="OrthoDB" id="870892at2"/>
<gene>
    <name evidence="2" type="ORF">B0A70_11975</name>
    <name evidence="3" type="ORF">SAMN05421796_10359</name>
</gene>
<reference evidence="4" key="2">
    <citation type="submission" date="2017-01" db="EMBL/GenBank/DDBJ databases">
        <authorList>
            <person name="Varghese N."/>
            <person name="Submissions S."/>
        </authorList>
    </citation>
    <scope>NUCLEOTIDE SEQUENCE [LARGE SCALE GENOMIC DNA]</scope>
    <source>
        <strain evidence="4">DSM 21068</strain>
    </source>
</reference>
<dbReference type="GO" id="GO:0008483">
    <property type="term" value="F:transaminase activity"/>
    <property type="evidence" value="ECO:0007669"/>
    <property type="project" value="UniProtKB-KW"/>
</dbReference>
<dbReference type="AlphaFoldDB" id="A0A1N7LSU5"/>
<evidence type="ECO:0000313" key="2">
    <source>
        <dbReference type="EMBL" id="PQA91807.1"/>
    </source>
</evidence>
<feature type="domain" description="BON" evidence="1">
    <location>
        <begin position="149"/>
        <end position="216"/>
    </location>
</feature>
<dbReference type="PROSITE" id="PS50914">
    <property type="entry name" value="BON"/>
    <property type="match status" value="3"/>
</dbReference>
<organism evidence="3 4">
    <name type="scientific">Chryseobacterium piscicola</name>
    <dbReference type="NCBI Taxonomy" id="551459"/>
    <lineage>
        <taxon>Bacteria</taxon>
        <taxon>Pseudomonadati</taxon>
        <taxon>Bacteroidota</taxon>
        <taxon>Flavobacteriia</taxon>
        <taxon>Flavobacteriales</taxon>
        <taxon>Weeksellaceae</taxon>
        <taxon>Chryseobacterium group</taxon>
        <taxon>Chryseobacterium</taxon>
    </lineage>
</organism>
<dbReference type="EMBL" id="FTOJ01000003">
    <property type="protein sequence ID" value="SIS76917.1"/>
    <property type="molecule type" value="Genomic_DNA"/>
</dbReference>
<proteinExistence type="predicted"/>
<protein>
    <submittedName>
        <fullName evidence="2">Ornithine aminotransferase</fullName>
    </submittedName>
    <submittedName>
        <fullName evidence="3">Osmotically-inducible protein OsmY, contains BON domain</fullName>
    </submittedName>
</protein>
<feature type="domain" description="BON" evidence="1">
    <location>
        <begin position="3"/>
        <end position="71"/>
    </location>
</feature>
<sequence>MKTNAELQKDVQDAIKWEPSLNSAEIGVTAKDGVVSLTGIVDSYAKKSEAEEAAKKILGVKAIVENIEVNYPNSFMKSDLEIANEVIAALKSDYIVPNEKVHVKVEKGRVTLDGELHWNYEREAARNAVKLLPGVKAITNNIKVKSLFHDKVEQQDIENALRSSAINDDGIEVSVSGTAVTLKGTVHSWYAKEEAARIAWKTRGIWEVKNELTVDYEYAF</sequence>
<dbReference type="InterPro" id="IPR014004">
    <property type="entry name" value="Transpt-assoc_nodulatn_dom_bac"/>
</dbReference>
<dbReference type="Proteomes" id="UP000186246">
    <property type="component" value="Unassembled WGS sequence"/>
</dbReference>
<dbReference type="EMBL" id="MUGO01000018">
    <property type="protein sequence ID" value="PQA91807.1"/>
    <property type="molecule type" value="Genomic_DNA"/>
</dbReference>
<keyword evidence="5" id="KW-1185">Reference proteome</keyword>
<dbReference type="SMART" id="SM00749">
    <property type="entry name" value="BON"/>
    <property type="match status" value="3"/>
</dbReference>
<reference evidence="3" key="3">
    <citation type="submission" date="2017-01" db="EMBL/GenBank/DDBJ databases">
        <authorList>
            <person name="Mah S.A."/>
            <person name="Swanson W.J."/>
            <person name="Moy G.W."/>
            <person name="Vacquier V.D."/>
        </authorList>
    </citation>
    <scope>NUCLEOTIDE SEQUENCE [LARGE SCALE GENOMIC DNA]</scope>
    <source>
        <strain evidence="3">DSM 21068</strain>
    </source>
</reference>
<reference evidence="2 5" key="1">
    <citation type="submission" date="2016-11" db="EMBL/GenBank/DDBJ databases">
        <title>Whole genomes of Flavobacteriaceae.</title>
        <authorList>
            <person name="Stine C."/>
            <person name="Li C."/>
            <person name="Tadesse D."/>
        </authorList>
    </citation>
    <scope>NUCLEOTIDE SEQUENCE [LARGE SCALE GENOMIC DNA]</scope>
    <source>
        <strain evidence="2 5">DSM 21068</strain>
    </source>
</reference>
<dbReference type="InterPro" id="IPR051686">
    <property type="entry name" value="Lipoprotein_DolP"/>
</dbReference>
<evidence type="ECO:0000313" key="5">
    <source>
        <dbReference type="Proteomes" id="UP000238314"/>
    </source>
</evidence>
<keyword evidence="2" id="KW-0032">Aminotransferase</keyword>
<accession>A0A1N7LSU5</accession>
<evidence type="ECO:0000259" key="1">
    <source>
        <dbReference type="PROSITE" id="PS50914"/>
    </source>
</evidence>
<feature type="domain" description="BON" evidence="1">
    <location>
        <begin position="78"/>
        <end position="146"/>
    </location>
</feature>